<evidence type="ECO:0000313" key="4">
    <source>
        <dbReference type="Proteomes" id="UP000054937"/>
    </source>
</evidence>
<feature type="transmembrane region" description="Helical" evidence="2">
    <location>
        <begin position="411"/>
        <end position="433"/>
    </location>
</feature>
<keyword evidence="2" id="KW-0472">Membrane</keyword>
<feature type="compositionally biased region" description="Basic and acidic residues" evidence="1">
    <location>
        <begin position="298"/>
        <end position="318"/>
    </location>
</feature>
<reference evidence="3 4" key="1">
    <citation type="journal article" date="2015" name="Sci. Rep.">
        <title>Genome of the facultative scuticociliatosis pathogen Pseudocohnilembus persalinus provides insight into its virulence through horizontal gene transfer.</title>
        <authorList>
            <person name="Xiong J."/>
            <person name="Wang G."/>
            <person name="Cheng J."/>
            <person name="Tian M."/>
            <person name="Pan X."/>
            <person name="Warren A."/>
            <person name="Jiang C."/>
            <person name="Yuan D."/>
            <person name="Miao W."/>
        </authorList>
    </citation>
    <scope>NUCLEOTIDE SEQUENCE [LARGE SCALE GENOMIC DNA]</scope>
    <source>
        <strain evidence="3">36N120E</strain>
    </source>
</reference>
<feature type="compositionally biased region" description="Basic and acidic residues" evidence="1">
    <location>
        <begin position="240"/>
        <end position="251"/>
    </location>
</feature>
<feature type="region of interest" description="Disordered" evidence="1">
    <location>
        <begin position="227"/>
        <end position="252"/>
    </location>
</feature>
<dbReference type="AlphaFoldDB" id="A0A0V0QWR4"/>
<evidence type="ECO:0008006" key="5">
    <source>
        <dbReference type="Google" id="ProtNLM"/>
    </source>
</evidence>
<keyword evidence="2" id="KW-1133">Transmembrane helix</keyword>
<comment type="caution">
    <text evidence="3">The sequence shown here is derived from an EMBL/GenBank/DDBJ whole genome shotgun (WGS) entry which is preliminary data.</text>
</comment>
<evidence type="ECO:0000313" key="3">
    <source>
        <dbReference type="EMBL" id="KRX06841.1"/>
    </source>
</evidence>
<feature type="region of interest" description="Disordered" evidence="1">
    <location>
        <begin position="272"/>
        <end position="318"/>
    </location>
</feature>
<sequence length="437" mass="51928">MNLIQDQLGENFNEQFMEKQLDEDELKQSLLKNNEVEFDNVSQKNKQIQQILKFKDGTQTDKVQLVIDEEIHFRDLNYEEINRGSVLPLKKYIDDYQDIKSIKFQNLQINYVDQLLIFMNSILNLRKYEKKQDQLPFCCCCTKSGCTNFFNFCGYNKQKTITFSGFGAGKLTFKNCVLNNNSFILLILLNRTKLNNQVQKEKNQKGSYDQIKVEKQQIKYNQDIFDNDKEDQNQDNNQNEQEKNQKGDQKQLLKSQEVTINMEKQTKIKVFKNQSDKNQQEQQQQMGDDDNNNNFSVEKQDQLQDDNSQKQELTKTELGKKNSSFDSFNIKNKFPGQQTIELENLNREETQIFINKKLNKLQKEEKQEQLYSIIEIYPAMYYLRLIRSEKNFFKYAQLVQNSSIWVVIDCFNHFLGILVFSVIGWVTFAFYYYRAIE</sequence>
<dbReference type="EMBL" id="LDAU01000091">
    <property type="protein sequence ID" value="KRX06841.1"/>
    <property type="molecule type" value="Genomic_DNA"/>
</dbReference>
<evidence type="ECO:0000256" key="2">
    <source>
        <dbReference type="SAM" id="Phobius"/>
    </source>
</evidence>
<protein>
    <recommendedName>
        <fullName evidence="5">Transmembrane protein</fullName>
    </recommendedName>
</protein>
<gene>
    <name evidence="3" type="ORF">PPERSA_11486</name>
</gene>
<keyword evidence="4" id="KW-1185">Reference proteome</keyword>
<proteinExistence type="predicted"/>
<name>A0A0V0QWR4_PSEPJ</name>
<organism evidence="3 4">
    <name type="scientific">Pseudocohnilembus persalinus</name>
    <name type="common">Ciliate</name>
    <dbReference type="NCBI Taxonomy" id="266149"/>
    <lineage>
        <taxon>Eukaryota</taxon>
        <taxon>Sar</taxon>
        <taxon>Alveolata</taxon>
        <taxon>Ciliophora</taxon>
        <taxon>Intramacronucleata</taxon>
        <taxon>Oligohymenophorea</taxon>
        <taxon>Scuticociliatia</taxon>
        <taxon>Philasterida</taxon>
        <taxon>Pseudocohnilembidae</taxon>
        <taxon>Pseudocohnilembus</taxon>
    </lineage>
</organism>
<keyword evidence="2" id="KW-0812">Transmembrane</keyword>
<evidence type="ECO:0000256" key="1">
    <source>
        <dbReference type="SAM" id="MobiDB-lite"/>
    </source>
</evidence>
<accession>A0A0V0QWR4</accession>
<dbReference type="Proteomes" id="UP000054937">
    <property type="component" value="Unassembled WGS sequence"/>
</dbReference>
<dbReference type="InParanoid" id="A0A0V0QWR4"/>